<keyword evidence="3" id="KW-1185">Reference proteome</keyword>
<dbReference type="SUPFAM" id="SSF48403">
    <property type="entry name" value="Ankyrin repeat"/>
    <property type="match status" value="1"/>
</dbReference>
<reference evidence="2 3" key="1">
    <citation type="submission" date="2024-04" db="EMBL/GenBank/DDBJ databases">
        <title>Tritrichomonas musculus Genome.</title>
        <authorList>
            <person name="Alves-Ferreira E."/>
            <person name="Grigg M."/>
            <person name="Lorenzi H."/>
            <person name="Galac M."/>
        </authorList>
    </citation>
    <scope>NUCLEOTIDE SEQUENCE [LARGE SCALE GENOMIC DNA]</scope>
    <source>
        <strain evidence="2 3">EAF2021</strain>
    </source>
</reference>
<evidence type="ECO:0000313" key="2">
    <source>
        <dbReference type="EMBL" id="KAK8898655.1"/>
    </source>
</evidence>
<dbReference type="Proteomes" id="UP001470230">
    <property type="component" value="Unassembled WGS sequence"/>
</dbReference>
<dbReference type="EMBL" id="JAPFFF010000001">
    <property type="protein sequence ID" value="KAK8898655.1"/>
    <property type="molecule type" value="Genomic_DNA"/>
</dbReference>
<keyword evidence="1" id="KW-0175">Coiled coil</keyword>
<sequence>MKQLKKHVNYMKRHTNKMKIYINKMKNIQDEILDYIKENNDFPKFDFLEYNTTNFPRKLKLIEIFHLIESIANNCYKYPNFYDKIEKLILYFLDDIKEIFSTNEIFDIFSSNKRILLFLFQEGIIKVNSHILTKAKAMPSYYSYLKKAAIAQEEFEKYDKKRKIGENDCDICRLIQNDSIVDFIKLVNQENINLNSLIPESIFETNPFLVDKRPTLIEYAAFFGSIQIIQYMALNNVKLTSSLWIYSIHSNNPELINYLESNDVKPPNNSYEECLIESIKCFWSDLTEYFNDNKQIDTFELFKRTIQYHNYSIPFDFKDENLYFYIKFDYPIFVYFYKCYLPSSSEYINRTIKDDGSLNEETLLSIAVEGGYNEIVNILLSYDAIDVNQILTNRKNNNYAYYEIIEKTALSIAVHSGNREMVQILLTRSNADINLKISYKKSKFDYDEDDDELFLQHYSKEIDECYFTFYEDRHYYEINNILMF</sequence>
<dbReference type="Gene3D" id="1.25.40.20">
    <property type="entry name" value="Ankyrin repeat-containing domain"/>
    <property type="match status" value="1"/>
</dbReference>
<protein>
    <recommendedName>
        <fullName evidence="4">DUF3447 domain-containing protein</fullName>
    </recommendedName>
</protein>
<name>A0ABR2L8R7_9EUKA</name>
<evidence type="ECO:0000313" key="3">
    <source>
        <dbReference type="Proteomes" id="UP001470230"/>
    </source>
</evidence>
<proteinExistence type="predicted"/>
<accession>A0ABR2L8R7</accession>
<feature type="coiled-coil region" evidence="1">
    <location>
        <begin position="11"/>
        <end position="38"/>
    </location>
</feature>
<evidence type="ECO:0008006" key="4">
    <source>
        <dbReference type="Google" id="ProtNLM"/>
    </source>
</evidence>
<dbReference type="InterPro" id="IPR036770">
    <property type="entry name" value="Ankyrin_rpt-contain_sf"/>
</dbReference>
<evidence type="ECO:0000256" key="1">
    <source>
        <dbReference type="SAM" id="Coils"/>
    </source>
</evidence>
<comment type="caution">
    <text evidence="2">The sequence shown here is derived from an EMBL/GenBank/DDBJ whole genome shotgun (WGS) entry which is preliminary data.</text>
</comment>
<gene>
    <name evidence="2" type="ORF">M9Y10_000947</name>
</gene>
<dbReference type="SMART" id="SM00248">
    <property type="entry name" value="ANK"/>
    <property type="match status" value="3"/>
</dbReference>
<dbReference type="Pfam" id="PF12796">
    <property type="entry name" value="Ank_2"/>
    <property type="match status" value="1"/>
</dbReference>
<dbReference type="InterPro" id="IPR002110">
    <property type="entry name" value="Ankyrin_rpt"/>
</dbReference>
<organism evidence="2 3">
    <name type="scientific">Tritrichomonas musculus</name>
    <dbReference type="NCBI Taxonomy" id="1915356"/>
    <lineage>
        <taxon>Eukaryota</taxon>
        <taxon>Metamonada</taxon>
        <taxon>Parabasalia</taxon>
        <taxon>Tritrichomonadida</taxon>
        <taxon>Tritrichomonadidae</taxon>
        <taxon>Tritrichomonas</taxon>
    </lineage>
</organism>